<evidence type="ECO:0000313" key="4">
    <source>
        <dbReference type="Proteomes" id="UP001604336"/>
    </source>
</evidence>
<evidence type="ECO:0000256" key="2">
    <source>
        <dbReference type="SAM" id="SignalP"/>
    </source>
</evidence>
<feature type="region of interest" description="Disordered" evidence="1">
    <location>
        <begin position="30"/>
        <end position="100"/>
    </location>
</feature>
<gene>
    <name evidence="3" type="ORF">Adt_49379</name>
</gene>
<name>A0ABD1NNE3_9LAMI</name>
<evidence type="ECO:0008006" key="5">
    <source>
        <dbReference type="Google" id="ProtNLM"/>
    </source>
</evidence>
<evidence type="ECO:0000313" key="3">
    <source>
        <dbReference type="EMBL" id="KAL2453121.1"/>
    </source>
</evidence>
<feature type="compositionally biased region" description="Polar residues" evidence="1">
    <location>
        <begin position="30"/>
        <end position="41"/>
    </location>
</feature>
<feature type="signal peptide" evidence="2">
    <location>
        <begin position="1"/>
        <end position="25"/>
    </location>
</feature>
<evidence type="ECO:0000256" key="1">
    <source>
        <dbReference type="SAM" id="MobiDB-lite"/>
    </source>
</evidence>
<comment type="caution">
    <text evidence="3">The sequence shown here is derived from an EMBL/GenBank/DDBJ whole genome shotgun (WGS) entry which is preliminary data.</text>
</comment>
<dbReference type="AlphaFoldDB" id="A0ABD1NNE3"/>
<reference evidence="4" key="1">
    <citation type="submission" date="2024-07" db="EMBL/GenBank/DDBJ databases">
        <title>Two chromosome-level genome assemblies of Korean endemic species Abeliophyllum distichum and Forsythia ovata (Oleaceae).</title>
        <authorList>
            <person name="Jang H."/>
        </authorList>
    </citation>
    <scope>NUCLEOTIDE SEQUENCE [LARGE SCALE GENOMIC DNA]</scope>
</reference>
<keyword evidence="2" id="KW-0732">Signal</keyword>
<protein>
    <recommendedName>
        <fullName evidence="5">Secreted protein</fullName>
    </recommendedName>
</protein>
<sequence>MGDPLGSPRVAPLFIFFFVFQPSLHLFCSTSSPRAQQNSSPHPILLPSRSNPRGPREDRPGTFGGRDAVPAGRNYQKSPAMAQRIANRTPKKGPRVVNDTGHSVGPVEAFSVHMLWAAWLQPDPKLLTFKP</sequence>
<dbReference type="Proteomes" id="UP001604336">
    <property type="component" value="Unassembled WGS sequence"/>
</dbReference>
<keyword evidence="4" id="KW-1185">Reference proteome</keyword>
<accession>A0ABD1NNE3</accession>
<proteinExistence type="predicted"/>
<feature type="chain" id="PRO_5044812819" description="Secreted protein" evidence="2">
    <location>
        <begin position="26"/>
        <end position="131"/>
    </location>
</feature>
<dbReference type="EMBL" id="JBFOLK010000847">
    <property type="protein sequence ID" value="KAL2453121.1"/>
    <property type="molecule type" value="Genomic_DNA"/>
</dbReference>
<organism evidence="3 4">
    <name type="scientific">Abeliophyllum distichum</name>
    <dbReference type="NCBI Taxonomy" id="126358"/>
    <lineage>
        <taxon>Eukaryota</taxon>
        <taxon>Viridiplantae</taxon>
        <taxon>Streptophyta</taxon>
        <taxon>Embryophyta</taxon>
        <taxon>Tracheophyta</taxon>
        <taxon>Spermatophyta</taxon>
        <taxon>Magnoliopsida</taxon>
        <taxon>eudicotyledons</taxon>
        <taxon>Gunneridae</taxon>
        <taxon>Pentapetalae</taxon>
        <taxon>asterids</taxon>
        <taxon>lamiids</taxon>
        <taxon>Lamiales</taxon>
        <taxon>Oleaceae</taxon>
        <taxon>Forsythieae</taxon>
        <taxon>Abeliophyllum</taxon>
    </lineage>
</organism>